<reference evidence="5 6" key="1">
    <citation type="submission" date="2017-11" db="EMBL/GenBank/DDBJ databases">
        <authorList>
            <person name="Kracher B."/>
        </authorList>
    </citation>
    <scope>NUCLEOTIDE SEQUENCE [LARGE SCALE GENOMIC DNA]</scope>
    <source>
        <strain evidence="5 6">RACE1</strain>
    </source>
</reference>
<dbReference type="Pfam" id="PF03364">
    <property type="entry name" value="Polyketide_cyc"/>
    <property type="match status" value="1"/>
</dbReference>
<evidence type="ECO:0000256" key="2">
    <source>
        <dbReference type="ARBA" id="ARBA00011814"/>
    </source>
</evidence>
<accession>A0A383UXN2</accession>
<dbReference type="PANTHER" id="PTHR12901">
    <property type="entry name" value="SPERM PROTEIN HOMOLOG"/>
    <property type="match status" value="1"/>
</dbReference>
<dbReference type="Proteomes" id="UP000275772">
    <property type="component" value="Unassembled WGS sequence"/>
</dbReference>
<feature type="domain" description="Coenzyme Q-binding protein COQ10 START" evidence="4">
    <location>
        <begin position="39"/>
        <end position="212"/>
    </location>
</feature>
<name>A0A383UXN2_BLUHO</name>
<evidence type="ECO:0000313" key="6">
    <source>
        <dbReference type="Proteomes" id="UP000275772"/>
    </source>
</evidence>
<gene>
    <name evidence="5" type="ORF">BLGHR1_15303</name>
</gene>
<dbReference type="EMBL" id="UNSH01000067">
    <property type="protein sequence ID" value="SZF04506.1"/>
    <property type="molecule type" value="Genomic_DNA"/>
</dbReference>
<proteinExistence type="inferred from homology"/>
<dbReference type="InterPro" id="IPR023393">
    <property type="entry name" value="START-like_dom_sf"/>
</dbReference>
<organism evidence="5 6">
    <name type="scientific">Blumeria hordei</name>
    <name type="common">Barley powdery mildew</name>
    <name type="synonym">Blumeria graminis f. sp. hordei</name>
    <dbReference type="NCBI Taxonomy" id="2867405"/>
    <lineage>
        <taxon>Eukaryota</taxon>
        <taxon>Fungi</taxon>
        <taxon>Dikarya</taxon>
        <taxon>Ascomycota</taxon>
        <taxon>Pezizomycotina</taxon>
        <taxon>Leotiomycetes</taxon>
        <taxon>Erysiphales</taxon>
        <taxon>Erysiphaceae</taxon>
        <taxon>Blumeria</taxon>
    </lineage>
</organism>
<evidence type="ECO:0000256" key="3">
    <source>
        <dbReference type="ARBA" id="ARBA00024947"/>
    </source>
</evidence>
<dbReference type="CDD" id="cd07813">
    <property type="entry name" value="COQ10p_like"/>
    <property type="match status" value="1"/>
</dbReference>
<protein>
    <recommendedName>
        <fullName evidence="4">Coenzyme Q-binding protein COQ10 START domain-containing protein</fullName>
    </recommendedName>
</protein>
<evidence type="ECO:0000313" key="5">
    <source>
        <dbReference type="EMBL" id="SZF04506.1"/>
    </source>
</evidence>
<sequence length="226" mass="25551">MPNTMFRINRFLPKSQLTNTRFMSLLTTESQSFVVSRFIPYKYSAVYEIIADIDSYSKFLPYCLHSEVTKKSLPDPNGKSWPSEANLKVGWGGIEESFTSRVFCLPGSIVEALGGEAATSLPKDKLAHHINTIDAPALPNNIFRSLRTRWMVKSAENGLPFPDRQEMAINRPENPGTEVHLSLDFQFSNPLYSLVSKSMAPKVAGMMIEAFETRARLLLERQIMDR</sequence>
<dbReference type="InterPro" id="IPR005031">
    <property type="entry name" value="COQ10_START"/>
</dbReference>
<dbReference type="GO" id="GO:0045333">
    <property type="term" value="P:cellular respiration"/>
    <property type="evidence" value="ECO:0007669"/>
    <property type="project" value="InterPro"/>
</dbReference>
<dbReference type="SUPFAM" id="SSF55961">
    <property type="entry name" value="Bet v1-like"/>
    <property type="match status" value="1"/>
</dbReference>
<dbReference type="AlphaFoldDB" id="A0A383UXN2"/>
<comment type="subunit">
    <text evidence="2">Interacts with coenzyme Q.</text>
</comment>
<evidence type="ECO:0000256" key="1">
    <source>
        <dbReference type="ARBA" id="ARBA00006885"/>
    </source>
</evidence>
<dbReference type="PANTHER" id="PTHR12901:SF10">
    <property type="entry name" value="COENZYME Q-BINDING PROTEIN COQ10, MITOCHONDRIAL"/>
    <property type="match status" value="1"/>
</dbReference>
<comment type="function">
    <text evidence="3">Required for the function of coenzyme Q in the respiratory chain. May serve as a chaperone or may be involved in the transport of Q6 from its site of synthesis to the catalytic sites of the respiratory complexes.</text>
</comment>
<dbReference type="InterPro" id="IPR044996">
    <property type="entry name" value="COQ10-like"/>
</dbReference>
<evidence type="ECO:0000259" key="4">
    <source>
        <dbReference type="Pfam" id="PF03364"/>
    </source>
</evidence>
<dbReference type="VEuPathDB" id="FungiDB:BLGHR1_15303"/>
<dbReference type="GO" id="GO:0005739">
    <property type="term" value="C:mitochondrion"/>
    <property type="evidence" value="ECO:0007669"/>
    <property type="project" value="TreeGrafter"/>
</dbReference>
<comment type="similarity">
    <text evidence="1">Belongs to the COQ10 family.</text>
</comment>
<dbReference type="Gene3D" id="3.30.530.20">
    <property type="match status" value="1"/>
</dbReference>
<dbReference type="GO" id="GO:0048039">
    <property type="term" value="F:ubiquinone binding"/>
    <property type="evidence" value="ECO:0007669"/>
    <property type="project" value="InterPro"/>
</dbReference>